<dbReference type="Proteomes" id="UP000694865">
    <property type="component" value="Unplaced"/>
</dbReference>
<evidence type="ECO:0000259" key="1">
    <source>
        <dbReference type="PROSITE" id="PS51159"/>
    </source>
</evidence>
<keyword evidence="2" id="KW-1185">Reference proteome</keyword>
<dbReference type="Pfam" id="PF03370">
    <property type="entry name" value="CBM_21"/>
    <property type="match status" value="1"/>
</dbReference>
<evidence type="ECO:0000313" key="2">
    <source>
        <dbReference type="Proteomes" id="UP000694865"/>
    </source>
</evidence>
<protein>
    <submittedName>
        <fullName evidence="3">Protein phosphatase 1 regulatory subunit 3B-like</fullName>
    </submittedName>
</protein>
<name>A0ABM0ME43_SACKO</name>
<reference evidence="3" key="1">
    <citation type="submission" date="2025-08" db="UniProtKB">
        <authorList>
            <consortium name="RefSeq"/>
        </authorList>
    </citation>
    <scope>IDENTIFICATION</scope>
    <source>
        <tissue evidence="3">Testes</tissue>
    </source>
</reference>
<dbReference type="RefSeq" id="XP_006818284.1">
    <property type="nucleotide sequence ID" value="XM_006818221.1"/>
</dbReference>
<dbReference type="InterPro" id="IPR038175">
    <property type="entry name" value="CBM21_dom_sf"/>
</dbReference>
<accession>A0ABM0ME43</accession>
<dbReference type="Gene3D" id="2.60.40.2440">
    <property type="entry name" value="Carbohydrate binding type-21 domain"/>
    <property type="match status" value="1"/>
</dbReference>
<dbReference type="PANTHER" id="PTHR12307">
    <property type="entry name" value="PROTEIN PHOSPHATASE 1 REGULATORY SUBUNIT"/>
    <property type="match status" value="1"/>
</dbReference>
<dbReference type="InterPro" id="IPR050782">
    <property type="entry name" value="PP1_regulatory_subunit_3"/>
</dbReference>
<organism evidence="2 3">
    <name type="scientific">Saccoglossus kowalevskii</name>
    <name type="common">Acorn worm</name>
    <dbReference type="NCBI Taxonomy" id="10224"/>
    <lineage>
        <taxon>Eukaryota</taxon>
        <taxon>Metazoa</taxon>
        <taxon>Hemichordata</taxon>
        <taxon>Enteropneusta</taxon>
        <taxon>Harrimaniidae</taxon>
        <taxon>Saccoglossus</taxon>
    </lineage>
</organism>
<proteinExistence type="predicted"/>
<gene>
    <name evidence="3" type="primary">LOC100375477</name>
</gene>
<evidence type="ECO:0000313" key="3">
    <source>
        <dbReference type="RefSeq" id="XP_006818284.1"/>
    </source>
</evidence>
<dbReference type="PROSITE" id="PS51159">
    <property type="entry name" value="CBM21"/>
    <property type="match status" value="1"/>
</dbReference>
<feature type="domain" description="CBM21" evidence="1">
    <location>
        <begin position="112"/>
        <end position="219"/>
    </location>
</feature>
<sequence>MPECTPEGCFKNLVGAFSNQWSTAPYGHQPKPRRTKPFRARGNFESFPCKQLQLIPESTLCPEKKHTILENPKSHATDQGEQQKQVHLLDQYPEQKYLTACFSISSTDTEFLDNVKNQKVCLENVAIADLTIVGTVRVANIAFHKTVKVRFTANGWKNFYDIQACYIKGSCDGPTDRFAFGITPPRSFETGDRIELAISFEASGGTYWDNNNKKNYVFECFKKTKHHPNIATLCYYNKDVNRRDPLPQTQRRRVVAHRQTS</sequence>
<dbReference type="InterPro" id="IPR005036">
    <property type="entry name" value="CBM21_dom"/>
</dbReference>
<dbReference type="GeneID" id="100375477"/>
<dbReference type="PANTHER" id="PTHR12307:SF53">
    <property type="entry name" value="PROTEIN PHOSPHATASE 1 REGULATORY SUBUNIT"/>
    <property type="match status" value="1"/>
</dbReference>